<gene>
    <name evidence="1" type="ORF">ASR47_101970</name>
</gene>
<dbReference type="STRING" id="1747903.ASR47_101970"/>
<evidence type="ECO:0000313" key="2">
    <source>
        <dbReference type="Proteomes" id="UP000092713"/>
    </source>
</evidence>
<dbReference type="RefSeq" id="WP_065306662.1">
    <property type="nucleotide sequence ID" value="NZ_LOCQ01000044.1"/>
</dbReference>
<reference evidence="1 2" key="1">
    <citation type="submission" date="2016-04" db="EMBL/GenBank/DDBJ databases">
        <title>Draft genome sequence of Janthinobacterium psychrotolerans sp. nov., isolated from freshwater sediments in Denmark.</title>
        <authorList>
            <person name="Gong X."/>
            <person name="Skrivergaard S."/>
            <person name="Korsgaard B.S."/>
            <person name="Schreiber L."/>
            <person name="Marshall I.P."/>
            <person name="Finster K."/>
            <person name="Schramm A."/>
        </authorList>
    </citation>
    <scope>NUCLEOTIDE SEQUENCE [LARGE SCALE GENOMIC DNA]</scope>
    <source>
        <strain evidence="1 2">S3-2</strain>
    </source>
</reference>
<dbReference type="EMBL" id="LOCQ01000044">
    <property type="protein sequence ID" value="OBV40763.1"/>
    <property type="molecule type" value="Genomic_DNA"/>
</dbReference>
<dbReference type="PATRIC" id="fig|1747903.4.peg.4418"/>
<dbReference type="OrthoDB" id="8708070at2"/>
<evidence type="ECO:0000313" key="1">
    <source>
        <dbReference type="EMBL" id="OBV40763.1"/>
    </source>
</evidence>
<dbReference type="Proteomes" id="UP000092713">
    <property type="component" value="Unassembled WGS sequence"/>
</dbReference>
<name>A0A1A7C8W9_9BURK</name>
<protein>
    <submittedName>
        <fullName evidence="1">Uncharacterized protein</fullName>
    </submittedName>
</protein>
<dbReference type="AlphaFoldDB" id="A0A1A7C8W9"/>
<sequence>MSAGERAVPLEQAREGAILSRALRDASGTVLLAQGAVLTAASLAALRRRGVKDCWIVAAPPHDGAAEQAQLEAMRQRQLARLAVLFRATPADAPGAGLLALLQRYRQGDGA</sequence>
<comment type="caution">
    <text evidence="1">The sequence shown here is derived from an EMBL/GenBank/DDBJ whole genome shotgun (WGS) entry which is preliminary data.</text>
</comment>
<organism evidence="1 2">
    <name type="scientific">Janthinobacterium psychrotolerans</name>
    <dbReference type="NCBI Taxonomy" id="1747903"/>
    <lineage>
        <taxon>Bacteria</taxon>
        <taxon>Pseudomonadati</taxon>
        <taxon>Pseudomonadota</taxon>
        <taxon>Betaproteobacteria</taxon>
        <taxon>Burkholderiales</taxon>
        <taxon>Oxalobacteraceae</taxon>
        <taxon>Janthinobacterium</taxon>
    </lineage>
</organism>
<proteinExistence type="predicted"/>
<accession>A0A1A7C8W9</accession>
<keyword evidence="2" id="KW-1185">Reference proteome</keyword>